<organism evidence="2 3">
    <name type="scientific">Mycena albidolilacea</name>
    <dbReference type="NCBI Taxonomy" id="1033008"/>
    <lineage>
        <taxon>Eukaryota</taxon>
        <taxon>Fungi</taxon>
        <taxon>Dikarya</taxon>
        <taxon>Basidiomycota</taxon>
        <taxon>Agaricomycotina</taxon>
        <taxon>Agaricomycetes</taxon>
        <taxon>Agaricomycetidae</taxon>
        <taxon>Agaricales</taxon>
        <taxon>Marasmiineae</taxon>
        <taxon>Mycenaceae</taxon>
        <taxon>Mycena</taxon>
    </lineage>
</organism>
<sequence>MAGEPNLKVVHLRLVLALPGAVLPEHVRDGMRVGVQNDMMNVDIETDKVGSGTRGPSEDGCVVPCSPDDMDLPPGPLTKPELEHAVCDEDWAQSARFGHQLEVQFRIAQGDGKVYSPALLLVERPDDDASIAAPTPCALGEYSLEAVIRSAGTTGKAGSKDECGSTTGCIFNR</sequence>
<evidence type="ECO:0000313" key="3">
    <source>
        <dbReference type="Proteomes" id="UP001218218"/>
    </source>
</evidence>
<feature type="chain" id="PRO_5042258469" evidence="1">
    <location>
        <begin position="25"/>
        <end position="173"/>
    </location>
</feature>
<comment type="caution">
    <text evidence="2">The sequence shown here is derived from an EMBL/GenBank/DDBJ whole genome shotgun (WGS) entry which is preliminary data.</text>
</comment>
<keyword evidence="3" id="KW-1185">Reference proteome</keyword>
<evidence type="ECO:0000256" key="1">
    <source>
        <dbReference type="SAM" id="SignalP"/>
    </source>
</evidence>
<evidence type="ECO:0000313" key="2">
    <source>
        <dbReference type="EMBL" id="KAJ7302762.1"/>
    </source>
</evidence>
<dbReference type="EMBL" id="JARIHO010000112">
    <property type="protein sequence ID" value="KAJ7302762.1"/>
    <property type="molecule type" value="Genomic_DNA"/>
</dbReference>
<dbReference type="AlphaFoldDB" id="A0AAD6Z1E3"/>
<accession>A0AAD6Z1E3</accession>
<protein>
    <submittedName>
        <fullName evidence="2">Uncharacterized protein</fullName>
    </submittedName>
</protein>
<proteinExistence type="predicted"/>
<dbReference type="Proteomes" id="UP001218218">
    <property type="component" value="Unassembled WGS sequence"/>
</dbReference>
<feature type="signal peptide" evidence="1">
    <location>
        <begin position="1"/>
        <end position="24"/>
    </location>
</feature>
<keyword evidence="1" id="KW-0732">Signal</keyword>
<name>A0AAD6Z1E3_9AGAR</name>
<reference evidence="2" key="1">
    <citation type="submission" date="2023-03" db="EMBL/GenBank/DDBJ databases">
        <title>Massive genome expansion in bonnet fungi (Mycena s.s.) driven by repeated elements and novel gene families across ecological guilds.</title>
        <authorList>
            <consortium name="Lawrence Berkeley National Laboratory"/>
            <person name="Harder C.B."/>
            <person name="Miyauchi S."/>
            <person name="Viragh M."/>
            <person name="Kuo A."/>
            <person name="Thoen E."/>
            <person name="Andreopoulos B."/>
            <person name="Lu D."/>
            <person name="Skrede I."/>
            <person name="Drula E."/>
            <person name="Henrissat B."/>
            <person name="Morin E."/>
            <person name="Kohler A."/>
            <person name="Barry K."/>
            <person name="LaButti K."/>
            <person name="Morin E."/>
            <person name="Salamov A."/>
            <person name="Lipzen A."/>
            <person name="Mereny Z."/>
            <person name="Hegedus B."/>
            <person name="Baldrian P."/>
            <person name="Stursova M."/>
            <person name="Weitz H."/>
            <person name="Taylor A."/>
            <person name="Grigoriev I.V."/>
            <person name="Nagy L.G."/>
            <person name="Martin F."/>
            <person name="Kauserud H."/>
        </authorList>
    </citation>
    <scope>NUCLEOTIDE SEQUENCE</scope>
    <source>
        <strain evidence="2">CBHHK002</strain>
    </source>
</reference>
<gene>
    <name evidence="2" type="ORF">DFH08DRAFT_826358</name>
</gene>